<keyword evidence="1" id="KW-0489">Methyltransferase</keyword>
<dbReference type="PANTHER" id="PTHR43675">
    <property type="entry name" value="ARSENITE METHYLTRANSFERASE"/>
    <property type="match status" value="1"/>
</dbReference>
<comment type="caution">
    <text evidence="1">The sequence shown here is derived from an EMBL/GenBank/DDBJ whole genome shotgun (WGS) entry which is preliminary data.</text>
</comment>
<sequence length="153" mass="17658">MDDFFKCCESYLDKNGILILQFTAVADEKYDEWRRSYGFGQEYIFHGGCLPSLNRVLSAMAAGSRLSVVNLQEIGSHYYETLRVWRHNFFKNQSQILALGFDEKFIRTWEYYFDYAAAGFKYCIVGNYQIVFTRPGDVAAFGSVPYNLLPSAN</sequence>
<dbReference type="Proteomes" id="UP001567538">
    <property type="component" value="Unassembled WGS sequence"/>
</dbReference>
<evidence type="ECO:0000313" key="2">
    <source>
        <dbReference type="Proteomes" id="UP001567538"/>
    </source>
</evidence>
<dbReference type="SUPFAM" id="SSF53335">
    <property type="entry name" value="S-adenosyl-L-methionine-dependent methyltransferases"/>
    <property type="match status" value="1"/>
</dbReference>
<keyword evidence="2" id="KW-1185">Reference proteome</keyword>
<dbReference type="InterPro" id="IPR029063">
    <property type="entry name" value="SAM-dependent_MTases_sf"/>
</dbReference>
<dbReference type="InterPro" id="IPR026669">
    <property type="entry name" value="Arsenite_MeTrfase-like"/>
</dbReference>
<dbReference type="AlphaFoldDB" id="A0ABD1GX67"/>
<dbReference type="EC" id="2.1.1.79" evidence="1"/>
<dbReference type="EMBL" id="JBEAFC010000007">
    <property type="protein sequence ID" value="KAL1548360.1"/>
    <property type="molecule type" value="Genomic_DNA"/>
</dbReference>
<dbReference type="Gene3D" id="3.40.50.150">
    <property type="entry name" value="Vaccinia Virus protein VP39"/>
    <property type="match status" value="1"/>
</dbReference>
<reference evidence="1 2" key="1">
    <citation type="submission" date="2024-06" db="EMBL/GenBank/DDBJ databases">
        <title>A chromosome level genome sequence of Diviner's sage (Salvia divinorum).</title>
        <authorList>
            <person name="Ford S.A."/>
            <person name="Ro D.-K."/>
            <person name="Ness R.W."/>
            <person name="Phillips M.A."/>
        </authorList>
    </citation>
    <scope>NUCLEOTIDE SEQUENCE [LARGE SCALE GENOMIC DNA]</scope>
    <source>
        <strain evidence="1">SAF-2024a</strain>
        <tissue evidence="1">Leaf</tissue>
    </source>
</reference>
<proteinExistence type="predicted"/>
<dbReference type="PANTHER" id="PTHR43675:SF30">
    <property type="entry name" value="CYCLOPROPANE-FATTY-ACYL-PHOSPHOLIPID SYNTHASE"/>
    <property type="match status" value="1"/>
</dbReference>
<evidence type="ECO:0000313" key="1">
    <source>
        <dbReference type="EMBL" id="KAL1548360.1"/>
    </source>
</evidence>
<name>A0ABD1GX67_SALDI</name>
<dbReference type="Pfam" id="PF02353">
    <property type="entry name" value="CMAS"/>
    <property type="match status" value="1"/>
</dbReference>
<keyword evidence="1" id="KW-0808">Transferase</keyword>
<protein>
    <submittedName>
        <fullName evidence="1">Cyclopropane-fatty-acyl-phospholipid synthase</fullName>
        <ecNumber evidence="1">2.1.1.79</ecNumber>
    </submittedName>
</protein>
<dbReference type="GO" id="GO:0032259">
    <property type="term" value="P:methylation"/>
    <property type="evidence" value="ECO:0007669"/>
    <property type="project" value="UniProtKB-KW"/>
</dbReference>
<dbReference type="GO" id="GO:0008825">
    <property type="term" value="F:cyclopropane-fatty-acyl-phospholipid synthase activity"/>
    <property type="evidence" value="ECO:0007669"/>
    <property type="project" value="UniProtKB-EC"/>
</dbReference>
<gene>
    <name evidence="1" type="ORF">AAHA92_16602</name>
</gene>
<organism evidence="1 2">
    <name type="scientific">Salvia divinorum</name>
    <name type="common">Maria pastora</name>
    <name type="synonym">Diviner's sage</name>
    <dbReference type="NCBI Taxonomy" id="28513"/>
    <lineage>
        <taxon>Eukaryota</taxon>
        <taxon>Viridiplantae</taxon>
        <taxon>Streptophyta</taxon>
        <taxon>Embryophyta</taxon>
        <taxon>Tracheophyta</taxon>
        <taxon>Spermatophyta</taxon>
        <taxon>Magnoliopsida</taxon>
        <taxon>eudicotyledons</taxon>
        <taxon>Gunneridae</taxon>
        <taxon>Pentapetalae</taxon>
        <taxon>asterids</taxon>
        <taxon>lamiids</taxon>
        <taxon>Lamiales</taxon>
        <taxon>Lamiaceae</taxon>
        <taxon>Nepetoideae</taxon>
        <taxon>Mentheae</taxon>
        <taxon>Salviinae</taxon>
        <taxon>Salvia</taxon>
        <taxon>Salvia subgen. Calosphace</taxon>
    </lineage>
</organism>
<accession>A0ABD1GX67</accession>